<accession>A0A553QJ19</accession>
<evidence type="ECO:0000256" key="11">
    <source>
        <dbReference type="SAM" id="Coils"/>
    </source>
</evidence>
<dbReference type="CDD" id="cd07331">
    <property type="entry name" value="M48C_Oma1_like"/>
    <property type="match status" value="1"/>
</dbReference>
<evidence type="ECO:0000259" key="13">
    <source>
        <dbReference type="Pfam" id="PF01435"/>
    </source>
</evidence>
<evidence type="ECO:0000256" key="12">
    <source>
        <dbReference type="SAM" id="Phobius"/>
    </source>
</evidence>
<keyword evidence="11" id="KW-0175">Coiled coil</keyword>
<dbReference type="EMBL" id="SRMA01025897">
    <property type="protein sequence ID" value="TRY89930.1"/>
    <property type="molecule type" value="Genomic_DNA"/>
</dbReference>
<dbReference type="GO" id="GO:0006515">
    <property type="term" value="P:protein quality control for misfolded or incompletely synthesized proteins"/>
    <property type="evidence" value="ECO:0007669"/>
    <property type="project" value="TreeGrafter"/>
</dbReference>
<keyword evidence="12" id="KW-0472">Membrane</keyword>
<keyword evidence="12" id="KW-0812">Transmembrane</keyword>
<dbReference type="GO" id="GO:0034982">
    <property type="term" value="P:mitochondrial protein processing"/>
    <property type="evidence" value="ECO:0007669"/>
    <property type="project" value="TreeGrafter"/>
</dbReference>
<feature type="transmembrane region" description="Helical" evidence="12">
    <location>
        <begin position="118"/>
        <end position="139"/>
    </location>
</feature>
<evidence type="ECO:0000256" key="3">
    <source>
        <dbReference type="ARBA" id="ARBA00022670"/>
    </source>
</evidence>
<keyword evidence="6" id="KW-0862">Zinc</keyword>
<evidence type="ECO:0000256" key="2">
    <source>
        <dbReference type="ARBA" id="ARBA00011182"/>
    </source>
</evidence>
<dbReference type="Proteomes" id="UP000316079">
    <property type="component" value="Unassembled WGS sequence"/>
</dbReference>
<dbReference type="InterPro" id="IPR051156">
    <property type="entry name" value="Mito/Outer_Membr_Metalloprot"/>
</dbReference>
<evidence type="ECO:0000313" key="14">
    <source>
        <dbReference type="EMBL" id="TRY89930.1"/>
    </source>
</evidence>
<evidence type="ECO:0000256" key="10">
    <source>
        <dbReference type="ARBA" id="ARBA00042978"/>
    </source>
</evidence>
<dbReference type="STRING" id="623744.A0A553QJ19"/>
<comment type="similarity">
    <text evidence="8">Belongs to the peptidase M48 family.</text>
</comment>
<keyword evidence="15" id="KW-1185">Reference proteome</keyword>
<dbReference type="Gene3D" id="3.30.2010.10">
    <property type="entry name" value="Metalloproteases ('zincins'), catalytic domain"/>
    <property type="match status" value="1"/>
</dbReference>
<feature type="coiled-coil region" evidence="11">
    <location>
        <begin position="406"/>
        <end position="433"/>
    </location>
</feature>
<evidence type="ECO:0000256" key="7">
    <source>
        <dbReference type="ARBA" id="ARBA00023049"/>
    </source>
</evidence>
<comment type="subunit">
    <text evidence="2">Homooligomer.</text>
</comment>
<sequence length="459" mass="52159">MEWNETLSQSPNTIEDKLLVDEGERSCLWFCFPSQSEVFHSPWKYFQSDGERGRVTMVSHLSEKESFTCTADMDGAQAPAEDPGHRSGQASQSLRKWWMALPPNKKQLFREWTWRRRWHFVGAGTVVLLIGSIFFFTHLDESPLTGRTRLLVFSRENFRELAQITANGYMEEFKDSMVSPSDPRHQVVEKVVQILTQRNQDIAEISSVSWVVHVVDSPTMNAFILPNGEIFVFTGMLDAVKDIHQLSFILGHEMAHALIGHSAEQASLSHVVELLSLVLLTAIWAICPRDSLALLGHWVQNKLVQFLFDRPFSRKLEAEADQVGLQLAAKACADVRAGPVFWEQMELYDHLRGEPSIPEWLSTHPSHQNRVKQLDRLIPEALELRGRCDCPALPKDDPRAVFHQAVRLVLEEAKKEELRHKEEKNEAERAEIMLPNPHVHPGPIQGGQPQLGGVLVLSQ</sequence>
<comment type="cofactor">
    <cofactor evidence="1">
        <name>Zn(2+)</name>
        <dbReference type="ChEBI" id="CHEBI:29105"/>
    </cofactor>
</comment>
<evidence type="ECO:0000256" key="4">
    <source>
        <dbReference type="ARBA" id="ARBA00022723"/>
    </source>
</evidence>
<keyword evidence="3" id="KW-0645">Protease</keyword>
<reference evidence="14 15" key="1">
    <citation type="journal article" date="2019" name="Sci. Data">
        <title>Hybrid genome assembly and annotation of Danionella translucida.</title>
        <authorList>
            <person name="Kadobianskyi M."/>
            <person name="Schulze L."/>
            <person name="Schuelke M."/>
            <person name="Judkewitz B."/>
        </authorList>
    </citation>
    <scope>NUCLEOTIDE SEQUENCE [LARGE SCALE GENOMIC DNA]</scope>
    <source>
        <strain evidence="14 15">Bolton</strain>
    </source>
</reference>
<gene>
    <name evidence="14" type="ORF">DNTS_005395</name>
</gene>
<evidence type="ECO:0000313" key="15">
    <source>
        <dbReference type="Proteomes" id="UP000316079"/>
    </source>
</evidence>
<keyword evidence="12" id="KW-1133">Transmembrane helix</keyword>
<comment type="caution">
    <text evidence="14">The sequence shown here is derived from an EMBL/GenBank/DDBJ whole genome shotgun (WGS) entry which is preliminary data.</text>
</comment>
<keyword evidence="7" id="KW-0482">Metalloprotease</keyword>
<name>A0A553QJ19_9TELE</name>
<evidence type="ECO:0000256" key="9">
    <source>
        <dbReference type="ARBA" id="ARBA00040360"/>
    </source>
</evidence>
<dbReference type="GO" id="GO:0005743">
    <property type="term" value="C:mitochondrial inner membrane"/>
    <property type="evidence" value="ECO:0007669"/>
    <property type="project" value="TreeGrafter"/>
</dbReference>
<dbReference type="PANTHER" id="PTHR22726:SF1">
    <property type="entry name" value="METALLOENDOPEPTIDASE OMA1, MITOCHONDRIAL"/>
    <property type="match status" value="1"/>
</dbReference>
<protein>
    <recommendedName>
        <fullName evidence="9">Metalloendopeptidase OMA1, mitochondrial</fullName>
    </recommendedName>
    <alternativeName>
        <fullName evidence="10">Overlapping with the m-AAA protease 1 homolog</fullName>
    </alternativeName>
</protein>
<dbReference type="OrthoDB" id="7464992at2759"/>
<proteinExistence type="inferred from homology"/>
<dbReference type="AlphaFoldDB" id="A0A553QJ19"/>
<keyword evidence="5" id="KW-0378">Hydrolase</keyword>
<dbReference type="PANTHER" id="PTHR22726">
    <property type="entry name" value="METALLOENDOPEPTIDASE OMA1"/>
    <property type="match status" value="1"/>
</dbReference>
<evidence type="ECO:0000256" key="1">
    <source>
        <dbReference type="ARBA" id="ARBA00001947"/>
    </source>
</evidence>
<evidence type="ECO:0000256" key="5">
    <source>
        <dbReference type="ARBA" id="ARBA00022801"/>
    </source>
</evidence>
<evidence type="ECO:0000256" key="8">
    <source>
        <dbReference type="ARBA" id="ARBA00038233"/>
    </source>
</evidence>
<dbReference type="InterPro" id="IPR001915">
    <property type="entry name" value="Peptidase_M48"/>
</dbReference>
<dbReference type="Pfam" id="PF01435">
    <property type="entry name" value="Peptidase_M48"/>
    <property type="match status" value="1"/>
</dbReference>
<evidence type="ECO:0000256" key="6">
    <source>
        <dbReference type="ARBA" id="ARBA00022833"/>
    </source>
</evidence>
<organism evidence="14 15">
    <name type="scientific">Danionella cerebrum</name>
    <dbReference type="NCBI Taxonomy" id="2873325"/>
    <lineage>
        <taxon>Eukaryota</taxon>
        <taxon>Metazoa</taxon>
        <taxon>Chordata</taxon>
        <taxon>Craniata</taxon>
        <taxon>Vertebrata</taxon>
        <taxon>Euteleostomi</taxon>
        <taxon>Actinopterygii</taxon>
        <taxon>Neopterygii</taxon>
        <taxon>Teleostei</taxon>
        <taxon>Ostariophysi</taxon>
        <taxon>Cypriniformes</taxon>
        <taxon>Danionidae</taxon>
        <taxon>Danioninae</taxon>
        <taxon>Danionella</taxon>
    </lineage>
</organism>
<feature type="domain" description="Peptidase M48" evidence="13">
    <location>
        <begin position="196"/>
        <end position="376"/>
    </location>
</feature>
<keyword evidence="4" id="KW-0479">Metal-binding</keyword>
<dbReference type="GO" id="GO:0046872">
    <property type="term" value="F:metal ion binding"/>
    <property type="evidence" value="ECO:0007669"/>
    <property type="project" value="UniProtKB-KW"/>
</dbReference>
<dbReference type="GO" id="GO:0004222">
    <property type="term" value="F:metalloendopeptidase activity"/>
    <property type="evidence" value="ECO:0007669"/>
    <property type="project" value="InterPro"/>
</dbReference>